<dbReference type="GO" id="GO:0016758">
    <property type="term" value="F:hexosyltransferase activity"/>
    <property type="evidence" value="ECO:0007669"/>
    <property type="project" value="UniProtKB-ARBA"/>
</dbReference>
<reference evidence="2 3" key="1">
    <citation type="journal article" date="2017" name="Front. Microbiol.">
        <title>New Insights into the Diversity of the Genus Faecalibacterium.</title>
        <authorList>
            <person name="Benevides L."/>
            <person name="Burman S."/>
            <person name="Martin R."/>
            <person name="Robert V."/>
            <person name="Thomas M."/>
            <person name="Miquel S."/>
            <person name="Chain F."/>
            <person name="Sokol H."/>
            <person name="Bermudez-Humaran L.G."/>
            <person name="Morrison M."/>
            <person name="Langella P."/>
            <person name="Azevedo V.A."/>
            <person name="Chatel J.M."/>
            <person name="Soares S."/>
        </authorList>
    </citation>
    <scope>NUCLEOTIDE SEQUENCE [LARGE SCALE GENOMIC DNA]</scope>
    <source>
        <strain evidence="2 3">AHMP21</strain>
    </source>
</reference>
<protein>
    <recommendedName>
        <fullName evidence="1">Glycosyltransferase 2-like domain-containing protein</fullName>
    </recommendedName>
</protein>
<dbReference type="OrthoDB" id="396512at2"/>
<dbReference type="SUPFAM" id="SSF53448">
    <property type="entry name" value="Nucleotide-diphospho-sugar transferases"/>
    <property type="match status" value="1"/>
</dbReference>
<dbReference type="Gene3D" id="3.90.550.10">
    <property type="entry name" value="Spore Coat Polysaccharide Biosynthesis Protein SpsA, Chain A"/>
    <property type="match status" value="1"/>
</dbReference>
<comment type="caution">
    <text evidence="2">The sequence shown here is derived from an EMBL/GenBank/DDBJ whole genome shotgun (WGS) entry which is preliminary data.</text>
</comment>
<organism evidence="2 3">
    <name type="scientific">Faecalibacterium prausnitzii</name>
    <dbReference type="NCBI Taxonomy" id="853"/>
    <lineage>
        <taxon>Bacteria</taxon>
        <taxon>Bacillati</taxon>
        <taxon>Bacillota</taxon>
        <taxon>Clostridia</taxon>
        <taxon>Eubacteriales</taxon>
        <taxon>Oscillospiraceae</taxon>
        <taxon>Faecalibacterium</taxon>
    </lineage>
</organism>
<dbReference type="CDD" id="cd00761">
    <property type="entry name" value="Glyco_tranf_GTA_type"/>
    <property type="match status" value="1"/>
</dbReference>
<dbReference type="Pfam" id="PF00535">
    <property type="entry name" value="Glycos_transf_2"/>
    <property type="match status" value="1"/>
</dbReference>
<proteinExistence type="predicted"/>
<feature type="domain" description="Glycosyltransferase 2-like" evidence="1">
    <location>
        <begin position="5"/>
        <end position="152"/>
    </location>
</feature>
<dbReference type="RefSeq" id="WP_097793161.1">
    <property type="nucleotide sequence ID" value="NZ_NOUV01000019.1"/>
</dbReference>
<dbReference type="AlphaFoldDB" id="A0A2A7B327"/>
<evidence type="ECO:0000313" key="3">
    <source>
        <dbReference type="Proteomes" id="UP000220904"/>
    </source>
</evidence>
<name>A0A2A7B327_9FIRM</name>
<dbReference type="InterPro" id="IPR029044">
    <property type="entry name" value="Nucleotide-diphossugar_trans"/>
</dbReference>
<sequence length="325" mass="37570">MVKFSIIIPIYNVERYLETCVNSILTQTYSDYEVILVDDGSPDRCGELCDHYAESDSRVKVVHKVNGGLSSARNAGLDIAMGEYVIFVDSDDYWDDTMALEHIQKNLAESNADLLVFPAKRFYEDENRFTNILNLEVERDKIRNENISQAVGYLLQNNIYRAAAWNKVVKKSIVDVHNMRFKVGYLSEDMDWCGDLLLYCSKFDFYENPFYVYRQQRKGSITSGKAEKLVSDKIYMCQKGYKKGINLADKNKSKSLLSYYAYEYAVTLGVSSAVKDKDTLREVRNLKVLLDYDICNKVKQVNRMKKVIGYELTRKALCLFVKIKR</sequence>
<evidence type="ECO:0000259" key="1">
    <source>
        <dbReference type="Pfam" id="PF00535"/>
    </source>
</evidence>
<dbReference type="PANTHER" id="PTHR22916:SF3">
    <property type="entry name" value="UDP-GLCNAC:BETAGAL BETA-1,3-N-ACETYLGLUCOSAMINYLTRANSFERASE-LIKE PROTEIN 1"/>
    <property type="match status" value="1"/>
</dbReference>
<dbReference type="EMBL" id="NOUV01000019">
    <property type="protein sequence ID" value="PDX85692.1"/>
    <property type="molecule type" value="Genomic_DNA"/>
</dbReference>
<gene>
    <name evidence="2" type="ORF">CHR60_11635</name>
</gene>
<dbReference type="PANTHER" id="PTHR22916">
    <property type="entry name" value="GLYCOSYLTRANSFERASE"/>
    <property type="match status" value="1"/>
</dbReference>
<evidence type="ECO:0000313" key="2">
    <source>
        <dbReference type="EMBL" id="PDX85692.1"/>
    </source>
</evidence>
<accession>A0A2A7B327</accession>
<dbReference type="InterPro" id="IPR001173">
    <property type="entry name" value="Glyco_trans_2-like"/>
</dbReference>
<dbReference type="Proteomes" id="UP000220904">
    <property type="component" value="Unassembled WGS sequence"/>
</dbReference>